<evidence type="ECO:0000256" key="3">
    <source>
        <dbReference type="ARBA" id="ARBA00022840"/>
    </source>
</evidence>
<keyword evidence="2" id="KW-0547">Nucleotide-binding</keyword>
<dbReference type="PANTHER" id="PTHR42781">
    <property type="entry name" value="SPERMIDINE/PUTRESCINE IMPORT ATP-BINDING PROTEIN POTA"/>
    <property type="match status" value="1"/>
</dbReference>
<gene>
    <name evidence="5" type="ORF">SMF913_25228</name>
</gene>
<dbReference type="Proteomes" id="UP000236520">
    <property type="component" value="Unassembled WGS sequence"/>
</dbReference>
<dbReference type="SUPFAM" id="SSF52540">
    <property type="entry name" value="P-loop containing nucleoside triphosphate hydrolases"/>
    <property type="match status" value="1"/>
</dbReference>
<evidence type="ECO:0000256" key="2">
    <source>
        <dbReference type="ARBA" id="ARBA00022741"/>
    </source>
</evidence>
<dbReference type="PROSITE" id="PS00211">
    <property type="entry name" value="ABC_TRANSPORTER_1"/>
    <property type="match status" value="1"/>
</dbReference>
<dbReference type="RefSeq" id="WP_102935765.1">
    <property type="nucleotide sequence ID" value="NZ_JBHWGE010000022.1"/>
</dbReference>
<evidence type="ECO:0000313" key="6">
    <source>
        <dbReference type="Proteomes" id="UP000236520"/>
    </source>
</evidence>
<organism evidence="5 6">
    <name type="scientific">Streptomyces malaysiensis</name>
    <dbReference type="NCBI Taxonomy" id="92644"/>
    <lineage>
        <taxon>Bacteria</taxon>
        <taxon>Bacillati</taxon>
        <taxon>Actinomycetota</taxon>
        <taxon>Actinomycetes</taxon>
        <taxon>Kitasatosporales</taxon>
        <taxon>Streptomycetaceae</taxon>
        <taxon>Streptomyces</taxon>
        <taxon>Streptomyces violaceusniger group</taxon>
    </lineage>
</organism>
<dbReference type="InterPro" id="IPR003593">
    <property type="entry name" value="AAA+_ATPase"/>
</dbReference>
<dbReference type="InterPro" id="IPR017871">
    <property type="entry name" value="ABC_transporter-like_CS"/>
</dbReference>
<dbReference type="SUPFAM" id="SSF50331">
    <property type="entry name" value="MOP-like"/>
    <property type="match status" value="1"/>
</dbReference>
<dbReference type="Pfam" id="PF00005">
    <property type="entry name" value="ABC_tran"/>
    <property type="match status" value="1"/>
</dbReference>
<proteinExistence type="predicted"/>
<dbReference type="InterPro" id="IPR008995">
    <property type="entry name" value="Mo/tungstate-bd_C_term_dom"/>
</dbReference>
<reference evidence="5 6" key="1">
    <citation type="submission" date="2015-09" db="EMBL/GenBank/DDBJ databases">
        <title>Genome sequence, genome mining and natural product profiling of a biocontrol bacterium Streptomyces malaysiensis F913.</title>
        <authorList>
            <person name="Xu Y."/>
            <person name="Wei J."/>
            <person name="Xie J."/>
            <person name="Li T."/>
            <person name="Zhou Z."/>
        </authorList>
    </citation>
    <scope>NUCLEOTIDE SEQUENCE [LARGE SCALE GENOMIC DNA]</scope>
    <source>
        <strain evidence="5 6">F913</strain>
    </source>
</reference>
<feature type="domain" description="ABC transporter" evidence="4">
    <location>
        <begin position="3"/>
        <end position="239"/>
    </location>
</feature>
<evidence type="ECO:0000256" key="1">
    <source>
        <dbReference type="ARBA" id="ARBA00022448"/>
    </source>
</evidence>
<dbReference type="InterPro" id="IPR003439">
    <property type="entry name" value="ABC_transporter-like_ATP-bd"/>
</dbReference>
<dbReference type="FunFam" id="3.40.50.300:FF:000042">
    <property type="entry name" value="Maltose/maltodextrin ABC transporter, ATP-binding protein"/>
    <property type="match status" value="1"/>
</dbReference>
<name>A0A2J7YP12_STRMQ</name>
<comment type="caution">
    <text evidence="5">The sequence shown here is derived from an EMBL/GenBank/DDBJ whole genome shotgun (WGS) entry which is preliminary data.</text>
</comment>
<dbReference type="PROSITE" id="PS50893">
    <property type="entry name" value="ABC_TRANSPORTER_2"/>
    <property type="match status" value="1"/>
</dbReference>
<dbReference type="SMART" id="SM00382">
    <property type="entry name" value="AAA"/>
    <property type="match status" value="1"/>
</dbReference>
<keyword evidence="1" id="KW-0813">Transport</keyword>
<evidence type="ECO:0000313" key="5">
    <source>
        <dbReference type="EMBL" id="PNG89763.1"/>
    </source>
</evidence>
<dbReference type="AlphaFoldDB" id="A0A2J7YP12"/>
<keyword evidence="3 5" id="KW-0067">ATP-binding</keyword>
<dbReference type="EMBL" id="LJIW01000002">
    <property type="protein sequence ID" value="PNG89763.1"/>
    <property type="molecule type" value="Genomic_DNA"/>
</dbReference>
<dbReference type="InterPro" id="IPR013611">
    <property type="entry name" value="Transp-assoc_OB_typ2"/>
</dbReference>
<dbReference type="GO" id="GO:0043190">
    <property type="term" value="C:ATP-binding cassette (ABC) transporter complex"/>
    <property type="evidence" value="ECO:0007669"/>
    <property type="project" value="InterPro"/>
</dbReference>
<dbReference type="InterPro" id="IPR027417">
    <property type="entry name" value="P-loop_NTPase"/>
</dbReference>
<dbReference type="GO" id="GO:0140359">
    <property type="term" value="F:ABC-type transporter activity"/>
    <property type="evidence" value="ECO:0007669"/>
    <property type="project" value="UniProtKB-ARBA"/>
</dbReference>
<dbReference type="PANTHER" id="PTHR42781:SF4">
    <property type="entry name" value="SPERMIDINE_PUTRESCINE IMPORT ATP-BINDING PROTEIN POTA"/>
    <property type="match status" value="1"/>
</dbReference>
<accession>A0A2J7YP12</accession>
<dbReference type="GO" id="GO:0016887">
    <property type="term" value="F:ATP hydrolysis activity"/>
    <property type="evidence" value="ECO:0007669"/>
    <property type="project" value="InterPro"/>
</dbReference>
<protein>
    <submittedName>
        <fullName evidence="5">Trehalose/maltose import ATP-binding protein MalK</fullName>
    </submittedName>
</protein>
<dbReference type="Pfam" id="PF08402">
    <property type="entry name" value="TOBE_2"/>
    <property type="match status" value="1"/>
</dbReference>
<dbReference type="Gene3D" id="3.40.50.300">
    <property type="entry name" value="P-loop containing nucleotide triphosphate hydrolases"/>
    <property type="match status" value="1"/>
</dbReference>
<sequence>MRISLDNLTMRYGDNTVFDGLNLDIADGESLVLLGPSGCGKTSTMRCVAGLEEPGAGSITIGDRTIFSAADGINVAPHRRNVGMVFQSYAVWPHKTVFENVAFSLRRQRVGADRIRERVRQVLELVGLAEMADRGASLLSGGQMQRVALARSLAMRPSVLLLDEPLSNLDARLRERLRLELRELQLALGLTTVYVTHDQVEAFALADRIALMQDGKILQLGSPEDIYAHPATTSLARFLGVGNILSCTLDGGGAHVADSDLIVELPASAGTPTGKTSVCMRSEDLAVAPWSDGPHGSNTWAGSIVVSSFQGALIRYRVTLDAGPTVDAVTARRAGPTLRAGDRVTVTCAVEAVQVLADDSELAPAATSLDAEVVA</sequence>
<dbReference type="InterPro" id="IPR050093">
    <property type="entry name" value="ABC_SmlMolc_Importer"/>
</dbReference>
<keyword evidence="6" id="KW-1185">Reference proteome</keyword>
<evidence type="ECO:0000259" key="4">
    <source>
        <dbReference type="PROSITE" id="PS50893"/>
    </source>
</evidence>
<dbReference type="GO" id="GO:0005524">
    <property type="term" value="F:ATP binding"/>
    <property type="evidence" value="ECO:0007669"/>
    <property type="project" value="UniProtKB-KW"/>
</dbReference>